<evidence type="ECO:0000313" key="2">
    <source>
        <dbReference type="EMBL" id="CCC92100.1"/>
    </source>
</evidence>
<dbReference type="VEuPathDB" id="TriTrypDB:TcIL3000_8_3190"/>
<organism evidence="2">
    <name type="scientific">Trypanosoma congolense (strain IL3000)</name>
    <dbReference type="NCBI Taxonomy" id="1068625"/>
    <lineage>
        <taxon>Eukaryota</taxon>
        <taxon>Discoba</taxon>
        <taxon>Euglenozoa</taxon>
        <taxon>Kinetoplastea</taxon>
        <taxon>Metakinetoplastina</taxon>
        <taxon>Trypanosomatida</taxon>
        <taxon>Trypanosomatidae</taxon>
        <taxon>Trypanosoma</taxon>
        <taxon>Nannomonas</taxon>
    </lineage>
</organism>
<evidence type="ECO:0000256" key="1">
    <source>
        <dbReference type="SAM" id="MobiDB-lite"/>
    </source>
</evidence>
<reference evidence="2" key="1">
    <citation type="journal article" date="2012" name="Proc. Natl. Acad. Sci. U.S.A.">
        <title>Antigenic diversity is generated by distinct evolutionary mechanisms in African trypanosome species.</title>
        <authorList>
            <person name="Jackson A.P."/>
            <person name="Berry A."/>
            <person name="Aslett M."/>
            <person name="Allison H.C."/>
            <person name="Burton P."/>
            <person name="Vavrova-Anderson J."/>
            <person name="Brown R."/>
            <person name="Browne H."/>
            <person name="Corton N."/>
            <person name="Hauser H."/>
            <person name="Gamble J."/>
            <person name="Gilderthorp R."/>
            <person name="Marcello L."/>
            <person name="McQuillan J."/>
            <person name="Otto T.D."/>
            <person name="Quail M.A."/>
            <person name="Sanders M.J."/>
            <person name="van Tonder A."/>
            <person name="Ginger M.L."/>
            <person name="Field M.C."/>
            <person name="Barry J.D."/>
            <person name="Hertz-Fowler C."/>
            <person name="Berriman M."/>
        </authorList>
    </citation>
    <scope>NUCLEOTIDE SEQUENCE</scope>
    <source>
        <strain evidence="2">IL3000</strain>
    </source>
</reference>
<proteinExistence type="predicted"/>
<gene>
    <name evidence="2" type="ORF">TCIL3000_8_3190</name>
</gene>
<accession>G0URT8</accession>
<name>G0URT8_TRYCI</name>
<dbReference type="EMBL" id="HE575321">
    <property type="protein sequence ID" value="CCC92100.1"/>
    <property type="molecule type" value="Genomic_DNA"/>
</dbReference>
<dbReference type="AlphaFoldDB" id="G0URT8"/>
<protein>
    <submittedName>
        <fullName evidence="2">Uncharacterized protein</fullName>
    </submittedName>
</protein>
<sequence length="170" mass="19015">MFRISRVPLAGGLMRKADKAVKGQKMVDYSATTSSSREKVTDSPKLSGSRKGRPPKGTLRTKSNGDDEGQDSDLPQSMGFVPVNNASIGIVGYKGRHSEEKVLQFAQRMQQRDITGEVPVASFAYEVLKAHPSVRQMGLRERMSFLCDRWERLNEKQRKAYLDDPLKGLL</sequence>
<feature type="region of interest" description="Disordered" evidence="1">
    <location>
        <begin position="20"/>
        <end position="80"/>
    </location>
</feature>